<evidence type="ECO:0000259" key="4">
    <source>
        <dbReference type="Pfam" id="PF13579"/>
    </source>
</evidence>
<sequence>MRPLRVLRIISRMNVGEAAPQVSALMRGLDPDRFEQRLYAGPVETGEGDYRRLGAADVPVRVLPALRRSARPADNLRALTALVAAIRQFQPDLVHTHDLRGGVLGRLAAASCRVPIRVHSFHGHPLPGPLSPRGLARLVGGAEATLAWTSHALVAVSARVRDDLLAARIGRPHQYTVVPPGTSLSPVPDRDLARRALGLDGTGPVVAYVGPVTAVKRLDRILTVARAVRRTMPGVRFVVCGDGDRLAETTALALADGLDVMFLPWRPDVETVYAAADVVLLTSDQEGTPLALIEAGQAGRPVVATDVGGTAEVVRHGRTGLLCDRRDLDGLFRAVLQLLGDDDLRATMGRAALAETREAFGTPRLVAATRDLYHRLAMARGCWPTEQVEPVAALARAR</sequence>
<reference evidence="5" key="1">
    <citation type="submission" date="2020-10" db="EMBL/GenBank/DDBJ databases">
        <title>Sequencing the genomes of 1000 actinobacteria strains.</title>
        <authorList>
            <person name="Klenk H.-P."/>
        </authorList>
    </citation>
    <scope>NUCLEOTIDE SEQUENCE</scope>
    <source>
        <strain evidence="5">DSM 46832</strain>
    </source>
</reference>
<dbReference type="EMBL" id="JADBEB010000001">
    <property type="protein sequence ID" value="MBE1490132.1"/>
    <property type="molecule type" value="Genomic_DNA"/>
</dbReference>
<dbReference type="RefSeq" id="WP_192769472.1">
    <property type="nucleotide sequence ID" value="NZ_JADBEB010000001.1"/>
</dbReference>
<accession>A0A927M8V1</accession>
<dbReference type="Gene3D" id="3.40.50.2000">
    <property type="entry name" value="Glycogen Phosphorylase B"/>
    <property type="match status" value="2"/>
</dbReference>
<dbReference type="PANTHER" id="PTHR45947">
    <property type="entry name" value="SULFOQUINOVOSYL TRANSFERASE SQD2"/>
    <property type="match status" value="1"/>
</dbReference>
<evidence type="ECO:0000256" key="1">
    <source>
        <dbReference type="ARBA" id="ARBA00022676"/>
    </source>
</evidence>
<dbReference type="GO" id="GO:1901137">
    <property type="term" value="P:carbohydrate derivative biosynthetic process"/>
    <property type="evidence" value="ECO:0007669"/>
    <property type="project" value="UniProtKB-ARBA"/>
</dbReference>
<dbReference type="Pfam" id="PF13579">
    <property type="entry name" value="Glyco_trans_4_4"/>
    <property type="match status" value="1"/>
</dbReference>
<dbReference type="InterPro" id="IPR050194">
    <property type="entry name" value="Glycosyltransferase_grp1"/>
</dbReference>
<dbReference type="PANTHER" id="PTHR45947:SF3">
    <property type="entry name" value="SULFOQUINOVOSYL TRANSFERASE SQD2"/>
    <property type="match status" value="1"/>
</dbReference>
<proteinExistence type="predicted"/>
<keyword evidence="6" id="KW-1185">Reference proteome</keyword>
<keyword evidence="2" id="KW-0808">Transferase</keyword>
<dbReference type="GO" id="GO:0016758">
    <property type="term" value="F:hexosyltransferase activity"/>
    <property type="evidence" value="ECO:0007669"/>
    <property type="project" value="TreeGrafter"/>
</dbReference>
<dbReference type="SUPFAM" id="SSF53756">
    <property type="entry name" value="UDP-Glycosyltransferase/glycogen phosphorylase"/>
    <property type="match status" value="1"/>
</dbReference>
<feature type="domain" description="Glycosyl transferase family 1" evidence="3">
    <location>
        <begin position="190"/>
        <end position="352"/>
    </location>
</feature>
<keyword evidence="1" id="KW-0328">Glycosyltransferase</keyword>
<protein>
    <submittedName>
        <fullName evidence="5">Glycosyltransferase involved in cell wall biosynthesis</fullName>
    </submittedName>
</protein>
<dbReference type="InterPro" id="IPR028098">
    <property type="entry name" value="Glyco_trans_4-like_N"/>
</dbReference>
<evidence type="ECO:0000313" key="6">
    <source>
        <dbReference type="Proteomes" id="UP000649753"/>
    </source>
</evidence>
<dbReference type="InterPro" id="IPR001296">
    <property type="entry name" value="Glyco_trans_1"/>
</dbReference>
<comment type="caution">
    <text evidence="5">The sequence shown here is derived from an EMBL/GenBank/DDBJ whole genome shotgun (WGS) entry which is preliminary data.</text>
</comment>
<feature type="domain" description="Glycosyltransferase subfamily 4-like N-terminal" evidence="4">
    <location>
        <begin position="18"/>
        <end position="181"/>
    </location>
</feature>
<name>A0A927M8V1_9ACTN</name>
<dbReference type="AlphaFoldDB" id="A0A927M8V1"/>
<evidence type="ECO:0000256" key="2">
    <source>
        <dbReference type="ARBA" id="ARBA00022679"/>
    </source>
</evidence>
<dbReference type="Proteomes" id="UP000649753">
    <property type="component" value="Unassembled WGS sequence"/>
</dbReference>
<dbReference type="Pfam" id="PF00534">
    <property type="entry name" value="Glycos_transf_1"/>
    <property type="match status" value="1"/>
</dbReference>
<organism evidence="5 6">
    <name type="scientific">Plantactinospora soyae</name>
    <dbReference type="NCBI Taxonomy" id="1544732"/>
    <lineage>
        <taxon>Bacteria</taxon>
        <taxon>Bacillati</taxon>
        <taxon>Actinomycetota</taxon>
        <taxon>Actinomycetes</taxon>
        <taxon>Micromonosporales</taxon>
        <taxon>Micromonosporaceae</taxon>
        <taxon>Plantactinospora</taxon>
    </lineage>
</organism>
<gene>
    <name evidence="5" type="ORF">H4W31_005770</name>
</gene>
<evidence type="ECO:0000313" key="5">
    <source>
        <dbReference type="EMBL" id="MBE1490132.1"/>
    </source>
</evidence>
<evidence type="ECO:0000259" key="3">
    <source>
        <dbReference type="Pfam" id="PF00534"/>
    </source>
</evidence>